<dbReference type="Gene3D" id="3.40.50.360">
    <property type="match status" value="1"/>
</dbReference>
<name>A0A2T0B904_9CLOT</name>
<accession>A0A2T0B904</accession>
<dbReference type="OrthoDB" id="3789967at2"/>
<sequence length="232" mass="26497">MNIVAIYGTEHRGSTYNISQLFLKKLGSRKSEVKEFFLPKDMPHFCCGCGSCFGKSEKECPHYEKVNPIKEAIEMADLVLFASPVYVYHTTGQMKTLLDHFGYQWMVHRPNGAMFSKMALVISTAAGAGMKSTNKDITDSLSFWGVGKIFTYGKAVAAVNWQGVSEKKKIEIDKYVDKLASKILKRSYKVNPSLKVKVLFYAMRFMQKTMTLNPVDKEYWQKQGWLGRTRPW</sequence>
<dbReference type="GO" id="GO:0016491">
    <property type="term" value="F:oxidoreductase activity"/>
    <property type="evidence" value="ECO:0007669"/>
    <property type="project" value="InterPro"/>
</dbReference>
<organism evidence="2 3">
    <name type="scientific">Clostridium vincentii</name>
    <dbReference type="NCBI Taxonomy" id="52704"/>
    <lineage>
        <taxon>Bacteria</taxon>
        <taxon>Bacillati</taxon>
        <taxon>Bacillota</taxon>
        <taxon>Clostridia</taxon>
        <taxon>Eubacteriales</taxon>
        <taxon>Clostridiaceae</taxon>
        <taxon>Clostridium</taxon>
    </lineage>
</organism>
<evidence type="ECO:0000313" key="2">
    <source>
        <dbReference type="EMBL" id="PRR80379.1"/>
    </source>
</evidence>
<evidence type="ECO:0000259" key="1">
    <source>
        <dbReference type="Pfam" id="PF03358"/>
    </source>
</evidence>
<dbReference type="EMBL" id="PVXQ01000046">
    <property type="protein sequence ID" value="PRR80379.1"/>
    <property type="molecule type" value="Genomic_DNA"/>
</dbReference>
<dbReference type="Proteomes" id="UP000239471">
    <property type="component" value="Unassembled WGS sequence"/>
</dbReference>
<feature type="domain" description="NADPH-dependent FMN reductase-like" evidence="1">
    <location>
        <begin position="1"/>
        <end position="146"/>
    </location>
</feature>
<dbReference type="SUPFAM" id="SSF52218">
    <property type="entry name" value="Flavoproteins"/>
    <property type="match status" value="1"/>
</dbReference>
<dbReference type="PANTHER" id="PTHR43741:SF4">
    <property type="entry name" value="FMN-DEPENDENT NADH:QUINONE OXIDOREDUCTASE"/>
    <property type="match status" value="1"/>
</dbReference>
<dbReference type="InterPro" id="IPR050104">
    <property type="entry name" value="FMN-dep_NADH:Q_OxRdtase_AzoR1"/>
</dbReference>
<evidence type="ECO:0000313" key="3">
    <source>
        <dbReference type="Proteomes" id="UP000239471"/>
    </source>
</evidence>
<reference evidence="2 3" key="1">
    <citation type="submission" date="2018-03" db="EMBL/GenBank/DDBJ databases">
        <title>Genome sequence of Clostridium vincentii DSM 10228.</title>
        <authorList>
            <person name="Poehlein A."/>
            <person name="Daniel R."/>
        </authorList>
    </citation>
    <scope>NUCLEOTIDE SEQUENCE [LARGE SCALE GENOMIC DNA]</scope>
    <source>
        <strain evidence="2 3">DSM 10228</strain>
    </source>
</reference>
<dbReference type="InterPro" id="IPR005025">
    <property type="entry name" value="FMN_Rdtase-like_dom"/>
</dbReference>
<dbReference type="RefSeq" id="WP_106060952.1">
    <property type="nucleotide sequence ID" value="NZ_PVXQ01000046.1"/>
</dbReference>
<dbReference type="Pfam" id="PF03358">
    <property type="entry name" value="FMN_red"/>
    <property type="match status" value="1"/>
</dbReference>
<protein>
    <submittedName>
        <fullName evidence="2">NADPH-dependent FMN reductase</fullName>
    </submittedName>
</protein>
<proteinExistence type="predicted"/>
<gene>
    <name evidence="2" type="ORF">CLVI_30660</name>
</gene>
<dbReference type="AlphaFoldDB" id="A0A2T0B904"/>
<dbReference type="InterPro" id="IPR029039">
    <property type="entry name" value="Flavoprotein-like_sf"/>
</dbReference>
<keyword evidence="3" id="KW-1185">Reference proteome</keyword>
<dbReference type="PANTHER" id="PTHR43741">
    <property type="entry name" value="FMN-DEPENDENT NADH-AZOREDUCTASE 1"/>
    <property type="match status" value="1"/>
</dbReference>
<comment type="caution">
    <text evidence="2">The sequence shown here is derived from an EMBL/GenBank/DDBJ whole genome shotgun (WGS) entry which is preliminary data.</text>
</comment>